<dbReference type="Proteomes" id="UP000018442">
    <property type="component" value="Unassembled WGS sequence"/>
</dbReference>
<organism evidence="1 2">
    <name type="scientific">Acinetobacter junii SH205</name>
    <dbReference type="NCBI Taxonomy" id="575587"/>
    <lineage>
        <taxon>Bacteria</taxon>
        <taxon>Pseudomonadati</taxon>
        <taxon>Pseudomonadota</taxon>
        <taxon>Gammaproteobacteria</taxon>
        <taxon>Moraxellales</taxon>
        <taxon>Moraxellaceae</taxon>
        <taxon>Acinetobacter</taxon>
    </lineage>
</organism>
<reference evidence="2" key="1">
    <citation type="journal article" date="2012" name="PLoS ONE">
        <title>The success of Acinetobacter species; genetic, metabolic and virulence attributes.</title>
        <authorList>
            <person name="Peleg A.Y."/>
            <person name="de Breij A."/>
            <person name="Adams M.D."/>
            <person name="Cerqueira G.M."/>
            <person name="Mocali S."/>
            <person name="Galardini M."/>
            <person name="Nibbering P.H."/>
            <person name="Earl A.M."/>
            <person name="Ward D.V."/>
            <person name="Paterson D.L."/>
            <person name="Seifert H."/>
            <person name="Dijkshoorn L."/>
        </authorList>
    </citation>
    <scope>NUCLEOTIDE SEQUENCE [LARGE SCALE GENOMIC DNA]</scope>
    <source>
        <strain evidence="2">SH205</strain>
    </source>
</reference>
<proteinExistence type="predicted"/>
<dbReference type="HOGENOM" id="CLU_2434219_0_0_6"/>
<protein>
    <submittedName>
        <fullName evidence="1">Uncharacterized protein</fullName>
    </submittedName>
</protein>
<sequence>MMERLTDDQILDELEIQLELKSQKVLTPLQERLISGFEEINHFFETHQRIPLHHADADIFEKLCASRLDKIKQNSEMKSDVLFLDKFNLLG</sequence>
<gene>
    <name evidence="1" type="ORF">HMPREF0026_02225</name>
</gene>
<evidence type="ECO:0000313" key="1">
    <source>
        <dbReference type="EMBL" id="EEY92679.1"/>
    </source>
</evidence>
<name>D0SP15_ACIJU</name>
<dbReference type="AlphaFoldDB" id="D0SP15"/>
<dbReference type="EMBL" id="GG705012">
    <property type="protein sequence ID" value="EEY92679.1"/>
    <property type="molecule type" value="Genomic_DNA"/>
</dbReference>
<evidence type="ECO:0000313" key="2">
    <source>
        <dbReference type="Proteomes" id="UP000018442"/>
    </source>
</evidence>
<accession>D0SP15</accession>